<accession>A0AAV7EJA5</accession>
<protein>
    <submittedName>
        <fullName evidence="1">Uncharacterized protein</fullName>
    </submittedName>
</protein>
<reference evidence="1 2" key="1">
    <citation type="submission" date="2021-07" db="EMBL/GenBank/DDBJ databases">
        <title>The Aristolochia fimbriata genome: insights into angiosperm evolution, floral development and chemical biosynthesis.</title>
        <authorList>
            <person name="Jiao Y."/>
        </authorList>
    </citation>
    <scope>NUCLEOTIDE SEQUENCE [LARGE SCALE GENOMIC DNA]</scope>
    <source>
        <strain evidence="1">IBCAS-2021</strain>
        <tissue evidence="1">Leaf</tissue>
    </source>
</reference>
<organism evidence="1 2">
    <name type="scientific">Aristolochia fimbriata</name>
    <name type="common">White veined hardy Dutchman's pipe vine</name>
    <dbReference type="NCBI Taxonomy" id="158543"/>
    <lineage>
        <taxon>Eukaryota</taxon>
        <taxon>Viridiplantae</taxon>
        <taxon>Streptophyta</taxon>
        <taxon>Embryophyta</taxon>
        <taxon>Tracheophyta</taxon>
        <taxon>Spermatophyta</taxon>
        <taxon>Magnoliopsida</taxon>
        <taxon>Magnoliidae</taxon>
        <taxon>Piperales</taxon>
        <taxon>Aristolochiaceae</taxon>
        <taxon>Aristolochia</taxon>
    </lineage>
</organism>
<proteinExistence type="predicted"/>
<sequence>MRTCERARTCERVKLIGGDVARSFWRLGSQKTSFVRTRRPAFLSLSDPNKASIFLSLGDSSAPHLLDAIPIPTVGWGSHYNTWEHSMGIGK</sequence>
<dbReference type="Proteomes" id="UP000825729">
    <property type="component" value="Unassembled WGS sequence"/>
</dbReference>
<keyword evidence="2" id="KW-1185">Reference proteome</keyword>
<name>A0AAV7EJA5_ARIFI</name>
<comment type="caution">
    <text evidence="1">The sequence shown here is derived from an EMBL/GenBank/DDBJ whole genome shotgun (WGS) entry which is preliminary data.</text>
</comment>
<gene>
    <name evidence="1" type="ORF">H6P81_013416</name>
</gene>
<evidence type="ECO:0000313" key="2">
    <source>
        <dbReference type="Proteomes" id="UP000825729"/>
    </source>
</evidence>
<dbReference type="EMBL" id="JAINDJ010000005">
    <property type="protein sequence ID" value="KAG9447288.1"/>
    <property type="molecule type" value="Genomic_DNA"/>
</dbReference>
<evidence type="ECO:0000313" key="1">
    <source>
        <dbReference type="EMBL" id="KAG9447288.1"/>
    </source>
</evidence>
<dbReference type="AlphaFoldDB" id="A0AAV7EJA5"/>